<keyword evidence="1" id="KW-0732">Signal</keyword>
<feature type="signal peptide" evidence="1">
    <location>
        <begin position="1"/>
        <end position="22"/>
    </location>
</feature>
<evidence type="ECO:0000259" key="2">
    <source>
        <dbReference type="Pfam" id="PF09084"/>
    </source>
</evidence>
<evidence type="ECO:0000256" key="1">
    <source>
        <dbReference type="SAM" id="SignalP"/>
    </source>
</evidence>
<reference evidence="3 4" key="1">
    <citation type="submission" date="2018-05" db="EMBL/GenBank/DDBJ databases">
        <authorList>
            <person name="Lanie J.A."/>
            <person name="Ng W.-L."/>
            <person name="Kazmierczak K.M."/>
            <person name="Andrzejewski T.M."/>
            <person name="Davidsen T.M."/>
            <person name="Wayne K.J."/>
            <person name="Tettelin H."/>
            <person name="Glass J.I."/>
            <person name="Rusch D."/>
            <person name="Podicherti R."/>
            <person name="Tsui H.-C.T."/>
            <person name="Winkler M.E."/>
        </authorList>
    </citation>
    <scope>NUCLEOTIDE SEQUENCE [LARGE SCALE GENOMIC DNA]</scope>
    <source>
        <strain evidence="3 4">BUT-10</strain>
    </source>
</reference>
<accession>A0A328BER2</accession>
<evidence type="ECO:0000313" key="3">
    <source>
        <dbReference type="EMBL" id="RAK65447.1"/>
    </source>
</evidence>
<dbReference type="Pfam" id="PF09084">
    <property type="entry name" value="NMT1"/>
    <property type="match status" value="1"/>
</dbReference>
<dbReference type="Proteomes" id="UP000249524">
    <property type="component" value="Unassembled WGS sequence"/>
</dbReference>
<dbReference type="EMBL" id="QFYS01000004">
    <property type="protein sequence ID" value="RAK65447.1"/>
    <property type="molecule type" value="Genomic_DNA"/>
</dbReference>
<dbReference type="AlphaFoldDB" id="A0A328BER2"/>
<dbReference type="InterPro" id="IPR015168">
    <property type="entry name" value="SsuA/THI5"/>
</dbReference>
<dbReference type="Gene3D" id="3.40.190.10">
    <property type="entry name" value="Periplasmic binding protein-like II"/>
    <property type="match status" value="2"/>
</dbReference>
<proteinExistence type="predicted"/>
<evidence type="ECO:0000313" key="4">
    <source>
        <dbReference type="Proteomes" id="UP000249524"/>
    </source>
</evidence>
<dbReference type="InterPro" id="IPR027939">
    <property type="entry name" value="NMT1/THI5"/>
</dbReference>
<organism evidence="3 4">
    <name type="scientific">Phenylobacterium kunshanense</name>
    <dbReference type="NCBI Taxonomy" id="1445034"/>
    <lineage>
        <taxon>Bacteria</taxon>
        <taxon>Pseudomonadati</taxon>
        <taxon>Pseudomonadota</taxon>
        <taxon>Alphaproteobacteria</taxon>
        <taxon>Caulobacterales</taxon>
        <taxon>Caulobacteraceae</taxon>
        <taxon>Phenylobacterium</taxon>
    </lineage>
</organism>
<dbReference type="RefSeq" id="WP_111276043.1">
    <property type="nucleotide sequence ID" value="NZ_QFYS01000004.1"/>
</dbReference>
<sequence length="333" mass="36017">MKALRGLVLAVAAMLAACSPQKKDEAAPAADAPVTIRFATDWRAQAEHGGFYQALASGEYAKRGLDVQIVQGGPGSNVPQLLASGAVEMGMGSNSFIVMNLAQEKVPVKAVAAFMQKDPQVLIAHPGTGVESIADLKGHPILLSDASVTAFWVWLKAKYGFTDDQVRKYTFNAAPFLADKRSAQQGYVTSEPYTIEKAAGLKPKVFLLADEGYPGYATMVLAPDSLIAKNPKAVQAFVEASAQGWRDYLTGDPSKADALIRKDNPEMTQDVLDQAREKLKSYRIVEGDEGLPVGAMTDARWKTFFDMAQSQGVYPKTLDYRTAYTLQFAPKAK</sequence>
<gene>
    <name evidence="3" type="ORF">DJ019_10805</name>
</gene>
<protein>
    <submittedName>
        <fullName evidence="3">ABC transporter substrate-binding protein</fullName>
    </submittedName>
</protein>
<dbReference type="SUPFAM" id="SSF53850">
    <property type="entry name" value="Periplasmic binding protein-like II"/>
    <property type="match status" value="1"/>
</dbReference>
<dbReference type="PANTHER" id="PTHR31528">
    <property type="entry name" value="4-AMINO-5-HYDROXYMETHYL-2-METHYLPYRIMIDINE PHOSPHATE SYNTHASE THI11-RELATED"/>
    <property type="match status" value="1"/>
</dbReference>
<name>A0A328BER2_9CAUL</name>
<dbReference type="GO" id="GO:0009228">
    <property type="term" value="P:thiamine biosynthetic process"/>
    <property type="evidence" value="ECO:0007669"/>
    <property type="project" value="InterPro"/>
</dbReference>
<feature type="domain" description="SsuA/THI5-like" evidence="2">
    <location>
        <begin position="46"/>
        <end position="256"/>
    </location>
</feature>
<comment type="caution">
    <text evidence="3">The sequence shown here is derived from an EMBL/GenBank/DDBJ whole genome shotgun (WGS) entry which is preliminary data.</text>
</comment>
<dbReference type="PROSITE" id="PS51257">
    <property type="entry name" value="PROKAR_LIPOPROTEIN"/>
    <property type="match status" value="1"/>
</dbReference>
<keyword evidence="4" id="KW-1185">Reference proteome</keyword>
<dbReference type="PANTHER" id="PTHR31528:SF3">
    <property type="entry name" value="THIAMINE BIOSYNTHESIS PROTEIN HI_0357-RELATED"/>
    <property type="match status" value="1"/>
</dbReference>
<dbReference type="OrthoDB" id="5372616at2"/>
<feature type="chain" id="PRO_5016239024" evidence="1">
    <location>
        <begin position="23"/>
        <end position="333"/>
    </location>
</feature>